<keyword evidence="1" id="KW-0808">Transferase</keyword>
<accession>A0A3A6QCG9</accession>
<reference evidence="1 2" key="1">
    <citation type="submission" date="2018-08" db="EMBL/GenBank/DDBJ databases">
        <title>Vibrio isolated from the Eastern China Marginal Seas.</title>
        <authorList>
            <person name="Li Y."/>
        </authorList>
    </citation>
    <scope>NUCLEOTIDE SEQUENCE [LARGE SCALE GENOMIC DNA]</scope>
    <source>
        <strain evidence="1 2">BEI233</strain>
    </source>
</reference>
<dbReference type="GO" id="GO:0016301">
    <property type="term" value="F:kinase activity"/>
    <property type="evidence" value="ECO:0007669"/>
    <property type="project" value="UniProtKB-KW"/>
</dbReference>
<dbReference type="EMBL" id="QVMU01000038">
    <property type="protein sequence ID" value="RJX65191.1"/>
    <property type="molecule type" value="Genomic_DNA"/>
</dbReference>
<gene>
    <name evidence="1" type="ORF">DZ860_22345</name>
</gene>
<keyword evidence="2" id="KW-1185">Reference proteome</keyword>
<evidence type="ECO:0000313" key="2">
    <source>
        <dbReference type="Proteomes" id="UP000273252"/>
    </source>
</evidence>
<dbReference type="AlphaFoldDB" id="A0A3A6QCG9"/>
<dbReference type="RefSeq" id="WP_120035421.1">
    <property type="nucleotide sequence ID" value="NZ_QVMU01000038.1"/>
</dbReference>
<dbReference type="OrthoDB" id="5500241at2"/>
<organism evidence="1 2">
    <name type="scientific">Vibrio sinensis</name>
    <dbReference type="NCBI Taxonomy" id="2302434"/>
    <lineage>
        <taxon>Bacteria</taxon>
        <taxon>Pseudomonadati</taxon>
        <taxon>Pseudomonadota</taxon>
        <taxon>Gammaproteobacteria</taxon>
        <taxon>Vibrionales</taxon>
        <taxon>Vibrionaceae</taxon>
        <taxon>Vibrio</taxon>
    </lineage>
</organism>
<proteinExistence type="predicted"/>
<sequence>MPTKKISTSQLAKLKSLEVKQLFNELKTVGYINRANELWLLTDLGQQFGGEYREHKKFGRYIVWPENLLIDLSSTSKKFLSATQIGERFKLNAKKVNQLFNELGWIDRSQNGWQATNSGLSIGAQQREDLDSKTTYVVWHDSVVKNLRFKQTILEFLGHDAEAHSTDKSLSNFRQKFEAKHRTLDGHYVRSKGELIIDNWLYMNGIVHAYNRQLPIRTDMLSDFYLPSGKVYLQYWGDDKGETEQNLRNEIRSVYQEHDFELIEVYPSDIEKLDEVLPIKLRHFGIKAY</sequence>
<protein>
    <submittedName>
        <fullName evidence="1">Glycerol kinase</fullName>
    </submittedName>
</protein>
<dbReference type="Proteomes" id="UP000273252">
    <property type="component" value="Unassembled WGS sequence"/>
</dbReference>
<evidence type="ECO:0000313" key="1">
    <source>
        <dbReference type="EMBL" id="RJX65191.1"/>
    </source>
</evidence>
<comment type="caution">
    <text evidence="1">The sequence shown here is derived from an EMBL/GenBank/DDBJ whole genome shotgun (WGS) entry which is preliminary data.</text>
</comment>
<keyword evidence="1" id="KW-0418">Kinase</keyword>
<name>A0A3A6QCG9_9VIBR</name>